<dbReference type="Pfam" id="PF03737">
    <property type="entry name" value="RraA-like"/>
    <property type="match status" value="1"/>
</dbReference>
<reference evidence="1 2" key="1">
    <citation type="submission" date="2019-09" db="EMBL/GenBank/DDBJ databases">
        <title>Paraburkholderia podalyriae sp. nov., A South African Podalyria-associated rhizobium.</title>
        <authorList>
            <person name="Mavima L."/>
            <person name="Beukes C.W."/>
            <person name="Palmer M."/>
            <person name="De Meyer S.E."/>
            <person name="James E.K."/>
            <person name="Maluk M."/>
            <person name="Avontuur J.R."/>
            <person name="Chan W.Y."/>
            <person name="Venter S.N."/>
            <person name="Steenkamp E.T."/>
        </authorList>
    </citation>
    <scope>NUCLEOTIDE SEQUENCE [LARGE SCALE GENOMIC DNA]</scope>
    <source>
        <strain evidence="1 2">WC7.3b</strain>
    </source>
</reference>
<dbReference type="InterPro" id="IPR036704">
    <property type="entry name" value="RraA/RraA-like_sf"/>
</dbReference>
<evidence type="ECO:0000313" key="1">
    <source>
        <dbReference type="EMBL" id="MBC8749562.1"/>
    </source>
</evidence>
<dbReference type="Proteomes" id="UP000736373">
    <property type="component" value="Unassembled WGS sequence"/>
</dbReference>
<sequence>MKRGVVVRQIPRVDAAIVDALCAAGSATVHEAQSRLGLVSSQLRPIYAGAAIAGPAVTVLAPPADNWMLHVAIEQCQPGDIVVVGITSPCDDGYFGDLLATSMQAHGVKGLVIDAGCRDVRTLTEMRFPAWSRTISAQGTVKETLGSVNVPVVCGAQLVNPGDVVVADDDGIVIVPHASAAKVAEAAAARVADEDRKRRILAGGVFGLDYYKMREKLAAKGLRYVDSLDELDAG</sequence>
<dbReference type="CDD" id="cd16841">
    <property type="entry name" value="RraA_family"/>
    <property type="match status" value="1"/>
</dbReference>
<evidence type="ECO:0000313" key="2">
    <source>
        <dbReference type="Proteomes" id="UP000736373"/>
    </source>
</evidence>
<keyword evidence="2" id="KW-1185">Reference proteome</keyword>
<dbReference type="RefSeq" id="WP_187636560.1">
    <property type="nucleotide sequence ID" value="NZ_VZQQ01000021.1"/>
</dbReference>
<dbReference type="NCBIfam" id="NF006731">
    <property type="entry name" value="PRK09262.1"/>
    <property type="match status" value="1"/>
</dbReference>
<dbReference type="Gene3D" id="3.50.30.40">
    <property type="entry name" value="Ribonuclease E inhibitor RraA/RraA-like"/>
    <property type="match status" value="1"/>
</dbReference>
<name>A0ABR7PTF8_9BURK</name>
<dbReference type="SUPFAM" id="SSF89562">
    <property type="entry name" value="RraA-like"/>
    <property type="match status" value="1"/>
</dbReference>
<dbReference type="InterPro" id="IPR005493">
    <property type="entry name" value="RraA/RraA-like"/>
</dbReference>
<dbReference type="NCBIfam" id="TIGR02798">
    <property type="entry name" value="ligK_PcmE"/>
    <property type="match status" value="1"/>
</dbReference>
<proteinExistence type="predicted"/>
<dbReference type="InterPro" id="IPR014165">
    <property type="entry name" value="LigK_PcmE"/>
</dbReference>
<accession>A0ABR7PTF8</accession>
<comment type="caution">
    <text evidence="1">The sequence shown here is derived from an EMBL/GenBank/DDBJ whole genome shotgun (WGS) entry which is preliminary data.</text>
</comment>
<dbReference type="PANTHER" id="PTHR33254">
    <property type="entry name" value="4-HYDROXY-4-METHYL-2-OXOGLUTARATE ALDOLASE 3-RELATED"/>
    <property type="match status" value="1"/>
</dbReference>
<organism evidence="1 2">
    <name type="scientific">Paraburkholderia podalyriae</name>
    <dbReference type="NCBI Taxonomy" id="1938811"/>
    <lineage>
        <taxon>Bacteria</taxon>
        <taxon>Pseudomonadati</taxon>
        <taxon>Pseudomonadota</taxon>
        <taxon>Betaproteobacteria</taxon>
        <taxon>Burkholderiales</taxon>
        <taxon>Burkholderiaceae</taxon>
        <taxon>Paraburkholderia</taxon>
    </lineage>
</organism>
<dbReference type="PANTHER" id="PTHR33254:SF16">
    <property type="entry name" value="BLR3842 PROTEIN"/>
    <property type="match status" value="1"/>
</dbReference>
<dbReference type="EMBL" id="VZQQ01000021">
    <property type="protein sequence ID" value="MBC8749562.1"/>
    <property type="molecule type" value="Genomic_DNA"/>
</dbReference>
<protein>
    <submittedName>
        <fullName evidence="1">4-carboxy-4-hydroxy-2-oxoadipate aldolase/oxaloacetate decarboxylase</fullName>
    </submittedName>
</protein>
<gene>
    <name evidence="1" type="primary">ligK</name>
    <name evidence="1" type="ORF">F6X42_24170</name>
</gene>